<dbReference type="SUPFAM" id="SSF46785">
    <property type="entry name" value="Winged helix' DNA-binding domain"/>
    <property type="match status" value="1"/>
</dbReference>
<protein>
    <submittedName>
        <fullName evidence="3">ROK family protein</fullName>
    </submittedName>
</protein>
<reference evidence="4" key="1">
    <citation type="submission" date="2011-03" db="EMBL/GenBank/DDBJ databases">
        <title>Draft genome sequence of Brevundimonas diminuta.</title>
        <authorList>
            <person name="Brown P.J.B."/>
            <person name="Buechlein A."/>
            <person name="Hemmerich C."/>
            <person name="Brun Y.V."/>
        </authorList>
    </citation>
    <scope>NUCLEOTIDE SEQUENCE [LARGE SCALE GENOMIC DNA]</scope>
    <source>
        <strain evidence="4">C19</strain>
    </source>
</reference>
<dbReference type="Pfam" id="PF00480">
    <property type="entry name" value="ROK"/>
    <property type="match status" value="1"/>
</dbReference>
<evidence type="ECO:0000256" key="1">
    <source>
        <dbReference type="ARBA" id="ARBA00006479"/>
    </source>
</evidence>
<proteinExistence type="inferred from homology"/>
<evidence type="ECO:0000313" key="3">
    <source>
        <dbReference type="EMBL" id="EGF92732.1"/>
    </source>
</evidence>
<dbReference type="PANTHER" id="PTHR18964:SF149">
    <property type="entry name" value="BIFUNCTIONAL UDP-N-ACETYLGLUCOSAMINE 2-EPIMERASE_N-ACETYLMANNOSAMINE KINASE"/>
    <property type="match status" value="1"/>
</dbReference>
<gene>
    <name evidence="3" type="ORF">ABI_11690</name>
</gene>
<evidence type="ECO:0000256" key="2">
    <source>
        <dbReference type="SAM" id="MobiDB-lite"/>
    </source>
</evidence>
<keyword evidence="4" id="KW-1185">Reference proteome</keyword>
<dbReference type="InterPro" id="IPR036390">
    <property type="entry name" value="WH_DNA-bd_sf"/>
</dbReference>
<dbReference type="STRING" id="715226.ABI_11690"/>
<comment type="similarity">
    <text evidence="1">Belongs to the ROK (NagC/XylR) family.</text>
</comment>
<dbReference type="AlphaFoldDB" id="F4QHJ5"/>
<dbReference type="EMBL" id="GL883077">
    <property type="protein sequence ID" value="EGF92732.1"/>
    <property type="molecule type" value="Genomic_DNA"/>
</dbReference>
<dbReference type="PANTHER" id="PTHR18964">
    <property type="entry name" value="ROK (REPRESSOR, ORF, KINASE) FAMILY"/>
    <property type="match status" value="1"/>
</dbReference>
<sequence>MADERNGSPRAEPRVHALGDSLSGTNLERAGDHNQRVTLQAVRAAGAPITRAEIADLTGLTAPAIANITKRLLNDGMILKAGRQLGGRGQPATKLVVNPDGAFSIGLNIDRDHIAIVALDFVGQVRARACREVHFAMPQDVIAFFKAEVDKIVASRAIDIDRLIGIGIGIPDDLGRVPVSNRPDAYEIWSTVDVASLVADALVVPVPVYVENDAAAASIGEMQFGHGLQTRSFIYTMISAGLGGGLVIDGHYYRGADGRSGEIGFLPVKDENGQIRALEDMVSLYALYEYLRKAGFQIATPDDLDNLPSLGLARVEAWLDRAADLLFEPLLVMNCAVNPEAHFIGGRMPARFIEQLCTRINERMQGQRDRIKSIAPVKRAELAEDAAARGAGILPFNDRFLPIREALMKTN</sequence>
<evidence type="ECO:0000313" key="4">
    <source>
        <dbReference type="Proteomes" id="UP000006512"/>
    </source>
</evidence>
<dbReference type="Gene3D" id="1.10.10.10">
    <property type="entry name" value="Winged helix-like DNA-binding domain superfamily/Winged helix DNA-binding domain"/>
    <property type="match status" value="1"/>
</dbReference>
<dbReference type="RefSeq" id="WP_006271913.1">
    <property type="nucleotide sequence ID" value="NZ_GL883077.1"/>
</dbReference>
<dbReference type="InterPro" id="IPR043129">
    <property type="entry name" value="ATPase_NBD"/>
</dbReference>
<feature type="compositionally biased region" description="Basic and acidic residues" evidence="2">
    <location>
        <begin position="1"/>
        <end position="17"/>
    </location>
</feature>
<dbReference type="HOGENOM" id="CLU_036604_13_0_5"/>
<feature type="region of interest" description="Disordered" evidence="2">
    <location>
        <begin position="1"/>
        <end position="33"/>
    </location>
</feature>
<dbReference type="OrthoDB" id="49685at2"/>
<accession>F4QHJ5</accession>
<name>F4QHJ5_9CAUL</name>
<dbReference type="eggNOG" id="COG1940">
    <property type="taxonomic scope" value="Bacteria"/>
</dbReference>
<organism evidence="3 4">
    <name type="scientific">Asticcacaulis biprosthecium C19</name>
    <dbReference type="NCBI Taxonomy" id="715226"/>
    <lineage>
        <taxon>Bacteria</taxon>
        <taxon>Pseudomonadati</taxon>
        <taxon>Pseudomonadota</taxon>
        <taxon>Alphaproteobacteria</taxon>
        <taxon>Caulobacterales</taxon>
        <taxon>Caulobacteraceae</taxon>
        <taxon>Asticcacaulis</taxon>
    </lineage>
</organism>
<dbReference type="InterPro" id="IPR000600">
    <property type="entry name" value="ROK"/>
</dbReference>
<dbReference type="Proteomes" id="UP000006512">
    <property type="component" value="Unassembled WGS sequence"/>
</dbReference>
<dbReference type="InterPro" id="IPR036388">
    <property type="entry name" value="WH-like_DNA-bd_sf"/>
</dbReference>
<dbReference type="SUPFAM" id="SSF53067">
    <property type="entry name" value="Actin-like ATPase domain"/>
    <property type="match status" value="1"/>
</dbReference>
<dbReference type="eggNOG" id="COG1846">
    <property type="taxonomic scope" value="Bacteria"/>
</dbReference>
<dbReference type="Gene3D" id="3.30.420.40">
    <property type="match status" value="2"/>
</dbReference>